<dbReference type="Proteomes" id="UP000284660">
    <property type="component" value="Unassembled WGS sequence"/>
</dbReference>
<organism evidence="1 2">
    <name type="scientific">Parabacteroides distasonis</name>
    <dbReference type="NCBI Taxonomy" id="823"/>
    <lineage>
        <taxon>Bacteria</taxon>
        <taxon>Pseudomonadati</taxon>
        <taxon>Bacteroidota</taxon>
        <taxon>Bacteroidia</taxon>
        <taxon>Bacteroidales</taxon>
        <taxon>Tannerellaceae</taxon>
        <taxon>Parabacteroides</taxon>
    </lineage>
</organism>
<dbReference type="SUPFAM" id="SSF52058">
    <property type="entry name" value="L domain-like"/>
    <property type="match status" value="1"/>
</dbReference>
<evidence type="ECO:0000313" key="2">
    <source>
        <dbReference type="Proteomes" id="UP000284660"/>
    </source>
</evidence>
<sequence>MLNIKGNPSLQNLDCRSCALQSLDLSGNPALQYIDCSSNYVLRTVDVRPCLSLFRFTGLDSVETVYVTAKQFSSTTFNVHPNTRILIQ</sequence>
<accession>A0A3R6E400</accession>
<evidence type="ECO:0000313" key="1">
    <source>
        <dbReference type="EMBL" id="RHD74067.1"/>
    </source>
</evidence>
<evidence type="ECO:0008006" key="3">
    <source>
        <dbReference type="Google" id="ProtNLM"/>
    </source>
</evidence>
<dbReference type="InterPro" id="IPR032675">
    <property type="entry name" value="LRR_dom_sf"/>
</dbReference>
<proteinExistence type="predicted"/>
<gene>
    <name evidence="1" type="ORF">DW782_13150</name>
</gene>
<name>A0A3R6E400_PARDI</name>
<reference evidence="1 2" key="1">
    <citation type="submission" date="2018-08" db="EMBL/GenBank/DDBJ databases">
        <title>A genome reference for cultivated species of the human gut microbiota.</title>
        <authorList>
            <person name="Zou Y."/>
            <person name="Xue W."/>
            <person name="Luo G."/>
        </authorList>
    </citation>
    <scope>NUCLEOTIDE SEQUENCE [LARGE SCALE GENOMIC DNA]</scope>
    <source>
        <strain evidence="1 2">AM30-4</strain>
    </source>
</reference>
<dbReference type="AlphaFoldDB" id="A0A3R6E400"/>
<dbReference type="Gene3D" id="3.80.10.10">
    <property type="entry name" value="Ribonuclease Inhibitor"/>
    <property type="match status" value="1"/>
</dbReference>
<comment type="caution">
    <text evidence="1">The sequence shown here is derived from an EMBL/GenBank/DDBJ whole genome shotgun (WGS) entry which is preliminary data.</text>
</comment>
<protein>
    <recommendedName>
        <fullName evidence="3">Leucine-rich repeat domain-containing protein</fullName>
    </recommendedName>
</protein>
<dbReference type="EMBL" id="QSJN01000007">
    <property type="protein sequence ID" value="RHD74067.1"/>
    <property type="molecule type" value="Genomic_DNA"/>
</dbReference>